<reference evidence="3" key="1">
    <citation type="submission" date="2023-07" db="EMBL/GenBank/DDBJ databases">
        <title>30 novel species of actinomycetes from the DSMZ collection.</title>
        <authorList>
            <person name="Nouioui I."/>
        </authorList>
    </citation>
    <scope>NUCLEOTIDE SEQUENCE [LARGE SCALE GENOMIC DNA]</scope>
    <source>
        <strain evidence="3">DSM 44917</strain>
    </source>
</reference>
<feature type="transmembrane region" description="Helical" evidence="1">
    <location>
        <begin position="56"/>
        <end position="82"/>
    </location>
</feature>
<keyword evidence="1" id="KW-1003">Cell membrane</keyword>
<comment type="catalytic activity">
    <reaction evidence="1">
        <text>a quinone + NADH + 5 H(+)(in) = a quinol + NAD(+) + 4 H(+)(out)</text>
        <dbReference type="Rhea" id="RHEA:57888"/>
        <dbReference type="ChEBI" id="CHEBI:15378"/>
        <dbReference type="ChEBI" id="CHEBI:24646"/>
        <dbReference type="ChEBI" id="CHEBI:57540"/>
        <dbReference type="ChEBI" id="CHEBI:57945"/>
        <dbReference type="ChEBI" id="CHEBI:132124"/>
    </reaction>
</comment>
<keyword evidence="3" id="KW-1185">Reference proteome</keyword>
<feature type="transmembrane region" description="Helical" evidence="1">
    <location>
        <begin position="6"/>
        <end position="25"/>
    </location>
</feature>
<keyword evidence="1" id="KW-0874">Quinone</keyword>
<dbReference type="Gene3D" id="1.20.120.1200">
    <property type="entry name" value="NADH-ubiquinone/plastoquinone oxidoreductase chain 6, subunit NuoJ"/>
    <property type="match status" value="1"/>
</dbReference>
<dbReference type="Proteomes" id="UP001183388">
    <property type="component" value="Unassembled WGS sequence"/>
</dbReference>
<evidence type="ECO:0000313" key="2">
    <source>
        <dbReference type="EMBL" id="MDT0306516.1"/>
    </source>
</evidence>
<protein>
    <recommendedName>
        <fullName evidence="1">NADH-quinone oxidoreductase subunit J</fullName>
        <ecNumber evidence="1">7.1.1.-</ecNumber>
    </recommendedName>
</protein>
<dbReference type="InterPro" id="IPR001457">
    <property type="entry name" value="NADH_UbQ/plastoQ_OxRdtase_su6"/>
</dbReference>
<comment type="similarity">
    <text evidence="1">Belongs to the complex I subunit 6 family.</text>
</comment>
<dbReference type="Pfam" id="PF00499">
    <property type="entry name" value="Oxidored_q3"/>
    <property type="match status" value="1"/>
</dbReference>
<gene>
    <name evidence="2" type="ORF">RM780_06020</name>
</gene>
<feature type="transmembrane region" description="Helical" evidence="1">
    <location>
        <begin position="94"/>
        <end position="114"/>
    </location>
</feature>
<accession>A0ABU2L4M9</accession>
<sequence>MVREALFWVLAALAVSGAAMVFRFASMARATYALLTALLAVGGEVLLLGLDYLGVVIVLMMTIEMAIMAVFMIMFMMSPGGLMPMSMVHNARGAAGICGGVFAVLAAGVLLAPWPGREGRTPRDPTRALGLSLMGPQMLTMMTLGMVLFATIVAVVVLATGRGRYDRLGDGLRARRADDPVRGGVGR</sequence>
<comment type="caution">
    <text evidence="2">The sequence shown here is derived from an EMBL/GenBank/DDBJ whole genome shotgun (WGS) entry which is preliminary data.</text>
</comment>
<feature type="transmembrane region" description="Helical" evidence="1">
    <location>
        <begin position="32"/>
        <end position="50"/>
    </location>
</feature>
<keyword evidence="1" id="KW-1133">Transmembrane helix</keyword>
<comment type="function">
    <text evidence="1">NDH-1 shuttles electrons from NADH, via FMN and iron-sulfur (Fe-S) centers, to quinones in the respiratory chain. Couples the redox reaction to proton translocation (for every two electrons transferred, four hydrogen ions are translocated across the cytoplasmic membrane), and thus conserves the redox energy in a proton gradient.</text>
</comment>
<keyword evidence="1" id="KW-0472">Membrane</keyword>
<keyword evidence="1" id="KW-0520">NAD</keyword>
<feature type="transmembrane region" description="Helical" evidence="1">
    <location>
        <begin position="134"/>
        <end position="159"/>
    </location>
</feature>
<dbReference type="InterPro" id="IPR042106">
    <property type="entry name" value="Nuo/plastoQ_OxRdtase_6_NuoJ"/>
</dbReference>
<evidence type="ECO:0000313" key="3">
    <source>
        <dbReference type="Proteomes" id="UP001183388"/>
    </source>
</evidence>
<dbReference type="EMBL" id="JAVREN010000006">
    <property type="protein sequence ID" value="MDT0306516.1"/>
    <property type="molecule type" value="Genomic_DNA"/>
</dbReference>
<keyword evidence="1" id="KW-0812">Transmembrane</keyword>
<comment type="subcellular location">
    <subcellularLocation>
        <location evidence="1">Cell membrane</location>
        <topology evidence="1">Multi-pass membrane protein</topology>
    </subcellularLocation>
</comment>
<dbReference type="EC" id="7.1.1.-" evidence="1"/>
<organism evidence="2 3">
    <name type="scientific">Streptomyces boetiae</name>
    <dbReference type="NCBI Taxonomy" id="3075541"/>
    <lineage>
        <taxon>Bacteria</taxon>
        <taxon>Bacillati</taxon>
        <taxon>Actinomycetota</taxon>
        <taxon>Actinomycetes</taxon>
        <taxon>Kitasatosporales</taxon>
        <taxon>Streptomycetaceae</taxon>
        <taxon>Streptomyces</taxon>
    </lineage>
</organism>
<proteinExistence type="inferred from homology"/>
<evidence type="ECO:0000256" key="1">
    <source>
        <dbReference type="RuleBase" id="RU004429"/>
    </source>
</evidence>
<name>A0ABU2L4M9_9ACTN</name>